<name>J4G7Z2_9APHY</name>
<dbReference type="EMBL" id="HE797088">
    <property type="protein sequence ID" value="CCM02693.1"/>
    <property type="molecule type" value="Genomic_DNA"/>
</dbReference>
<dbReference type="AlphaFoldDB" id="J4G7Z2"/>
<dbReference type="InParanoid" id="J4G7Z2"/>
<keyword evidence="1" id="KW-1133">Transmembrane helix</keyword>
<proteinExistence type="predicted"/>
<organism evidence="2 3">
    <name type="scientific">Fibroporia radiculosa</name>
    <dbReference type="NCBI Taxonomy" id="599839"/>
    <lineage>
        <taxon>Eukaryota</taxon>
        <taxon>Fungi</taxon>
        <taxon>Dikarya</taxon>
        <taxon>Basidiomycota</taxon>
        <taxon>Agaricomycotina</taxon>
        <taxon>Agaricomycetes</taxon>
        <taxon>Polyporales</taxon>
        <taxon>Fibroporiaceae</taxon>
        <taxon>Fibroporia</taxon>
    </lineage>
</organism>
<feature type="transmembrane region" description="Helical" evidence="1">
    <location>
        <begin position="62"/>
        <end position="82"/>
    </location>
</feature>
<keyword evidence="3" id="KW-1185">Reference proteome</keyword>
<feature type="transmembrane region" description="Helical" evidence="1">
    <location>
        <begin position="137"/>
        <end position="155"/>
    </location>
</feature>
<evidence type="ECO:0000313" key="2">
    <source>
        <dbReference type="EMBL" id="CCM02693.1"/>
    </source>
</evidence>
<gene>
    <name evidence="2" type="ORF">FIBRA_04799</name>
</gene>
<evidence type="ECO:0000313" key="3">
    <source>
        <dbReference type="Proteomes" id="UP000006352"/>
    </source>
</evidence>
<dbReference type="HOGENOM" id="CLU_1441079_0_0_1"/>
<sequence length="188" mass="20743">MLDLFVVTFPSVVAFERLVRALPHLSSLKWVTFASILFGINSLQVLVYRGKSKSDTVLLKSLIGFLWILDFVDLVLLAQIIYQRTITAHAILEVAKQPAWNMTVNSPLNAHFLLASLIEGIAFMLENMDFGRNKFMVSAVVFSSISAFGMADPLFSCIRSHNRHLLVEGSPSGGSSLPTTCFGLQIPP</sequence>
<accession>J4G7Z2</accession>
<feature type="transmembrane region" description="Helical" evidence="1">
    <location>
        <begin position="108"/>
        <end position="125"/>
    </location>
</feature>
<keyword evidence="1" id="KW-0472">Membrane</keyword>
<dbReference type="RefSeq" id="XP_012181976.1">
    <property type="nucleotide sequence ID" value="XM_012326586.1"/>
</dbReference>
<keyword evidence="1" id="KW-0812">Transmembrane</keyword>
<dbReference type="GeneID" id="24097604"/>
<feature type="transmembrane region" description="Helical" evidence="1">
    <location>
        <begin position="31"/>
        <end position="50"/>
    </location>
</feature>
<evidence type="ECO:0000256" key="1">
    <source>
        <dbReference type="SAM" id="Phobius"/>
    </source>
</evidence>
<dbReference type="Proteomes" id="UP000006352">
    <property type="component" value="Unassembled WGS sequence"/>
</dbReference>
<reference evidence="2 3" key="1">
    <citation type="journal article" date="2012" name="Appl. Environ. Microbiol.">
        <title>Short-read sequencing for genomic analysis of the brown rot fungus Fibroporia radiculosa.</title>
        <authorList>
            <person name="Tang J.D."/>
            <person name="Perkins A.D."/>
            <person name="Sonstegard T.S."/>
            <person name="Schroeder S.G."/>
            <person name="Burgess S.C."/>
            <person name="Diehl S.V."/>
        </authorList>
    </citation>
    <scope>NUCLEOTIDE SEQUENCE [LARGE SCALE GENOMIC DNA]</scope>
    <source>
        <strain evidence="2 3">TFFH 294</strain>
    </source>
</reference>
<protein>
    <submittedName>
        <fullName evidence="2">Uncharacterized protein</fullName>
    </submittedName>
</protein>
<dbReference type="OrthoDB" id="2535105at2759"/>